<dbReference type="Pfam" id="PF22486">
    <property type="entry name" value="MATH_2"/>
    <property type="match status" value="1"/>
</dbReference>
<dbReference type="InterPro" id="IPR011333">
    <property type="entry name" value="SKP1/BTB/POZ_sf"/>
</dbReference>
<dbReference type="STRING" id="131310.A0A0N4ZQY7"/>
<dbReference type="SMART" id="SM00225">
    <property type="entry name" value="BTB"/>
    <property type="match status" value="1"/>
</dbReference>
<dbReference type="Proteomes" id="UP000038045">
    <property type="component" value="Unplaced"/>
</dbReference>
<dbReference type="InterPro" id="IPR000210">
    <property type="entry name" value="BTB/POZ_dom"/>
</dbReference>
<protein>
    <submittedName>
        <fullName evidence="3">BTB domain-containing protein</fullName>
    </submittedName>
</protein>
<dbReference type="PANTHER" id="PTHR47022">
    <property type="entry name" value="BTB AND MATH DOMAIN-CONTAINING PROTEIN 36-RELATED"/>
    <property type="match status" value="1"/>
</dbReference>
<reference evidence="3" key="1">
    <citation type="submission" date="2017-02" db="UniProtKB">
        <authorList>
            <consortium name="WormBaseParasite"/>
        </authorList>
    </citation>
    <scope>IDENTIFICATION</scope>
</reference>
<dbReference type="AlphaFoldDB" id="A0A0N4ZQY7"/>
<dbReference type="Gene3D" id="3.30.710.10">
    <property type="entry name" value="Potassium Channel Kv1.1, Chain A"/>
    <property type="match status" value="1"/>
</dbReference>
<name>A0A0N4ZQY7_PARTI</name>
<accession>A0A0N4ZQY7</accession>
<dbReference type="WBParaSite" id="PTRK_0001092800.1">
    <property type="protein sequence ID" value="PTRK_0001092800.1"/>
    <property type="gene ID" value="PTRK_0001092800"/>
</dbReference>
<dbReference type="Pfam" id="PF00651">
    <property type="entry name" value="BTB"/>
    <property type="match status" value="1"/>
</dbReference>
<dbReference type="SUPFAM" id="SSF49599">
    <property type="entry name" value="TRAF domain-like"/>
    <property type="match status" value="1"/>
</dbReference>
<dbReference type="PANTHER" id="PTHR47022:SF1">
    <property type="entry name" value="BTB AND MATH DOMAIN-CONTAINING PROTEIN 36-RELATED"/>
    <property type="match status" value="1"/>
</dbReference>
<dbReference type="Gene3D" id="2.60.210.10">
    <property type="entry name" value="Apoptosis, Tumor Necrosis Factor Receptor Associated Protein 2, Chain A"/>
    <property type="match status" value="1"/>
</dbReference>
<dbReference type="InterPro" id="IPR008974">
    <property type="entry name" value="TRAF-like"/>
</dbReference>
<sequence length="352" mass="41034">MKDKIILDSINLNGCPQSCKDITIDKDEWEEKYQKHLKLLERREGELVITFDALRFPYHSCYPIINMKGLPFEIMAETNCSPETDNKRCLSVYIACDRKSKSHLWTCNANVEIKIRNLKFKDMDIVKSFCHNYKYNSNRMGFIDFIEWNTLTDRNYGYINDVEFVIEATIKINEISGVVKKVVPDFTKSENLPSEAKFIIDGIDIYANKDYLSLYSPVFKKMFNSNFAESNMKEIPLNQICIGDFIELLEVIYPCHKGITEESVESLLILGDMFDISYVMEKCEQFLVSTDQVKLETKLFWSDKYVLKELYDICLSKLRNGYDIIHLKESLEYAELSDAAKISIFDKASEFL</sequence>
<evidence type="ECO:0000313" key="3">
    <source>
        <dbReference type="WBParaSite" id="PTRK_0001092800.1"/>
    </source>
</evidence>
<dbReference type="PROSITE" id="PS50097">
    <property type="entry name" value="BTB"/>
    <property type="match status" value="1"/>
</dbReference>
<evidence type="ECO:0000313" key="2">
    <source>
        <dbReference type="Proteomes" id="UP000038045"/>
    </source>
</evidence>
<proteinExistence type="predicted"/>
<keyword evidence="2" id="KW-1185">Reference proteome</keyword>
<organism evidence="2 3">
    <name type="scientific">Parastrongyloides trichosuri</name>
    <name type="common">Possum-specific nematode worm</name>
    <dbReference type="NCBI Taxonomy" id="131310"/>
    <lineage>
        <taxon>Eukaryota</taxon>
        <taxon>Metazoa</taxon>
        <taxon>Ecdysozoa</taxon>
        <taxon>Nematoda</taxon>
        <taxon>Chromadorea</taxon>
        <taxon>Rhabditida</taxon>
        <taxon>Tylenchina</taxon>
        <taxon>Panagrolaimomorpha</taxon>
        <taxon>Strongyloidoidea</taxon>
        <taxon>Strongyloididae</taxon>
        <taxon>Parastrongyloides</taxon>
    </lineage>
</organism>
<dbReference type="InterPro" id="IPR002083">
    <property type="entry name" value="MATH/TRAF_dom"/>
</dbReference>
<feature type="domain" description="BTB" evidence="1">
    <location>
        <begin position="194"/>
        <end position="261"/>
    </location>
</feature>
<evidence type="ECO:0000259" key="1">
    <source>
        <dbReference type="PROSITE" id="PS50097"/>
    </source>
</evidence>
<dbReference type="SUPFAM" id="SSF54695">
    <property type="entry name" value="POZ domain"/>
    <property type="match status" value="1"/>
</dbReference>